<dbReference type="InterPro" id="IPR009071">
    <property type="entry name" value="HMG_box_dom"/>
</dbReference>
<name>A0ABP0GIY8_CLALP</name>
<protein>
    <recommendedName>
        <fullName evidence="4">HMG box domain-containing protein</fullName>
    </recommendedName>
</protein>
<dbReference type="PROSITE" id="PS50118">
    <property type="entry name" value="HMG_BOX_2"/>
    <property type="match status" value="1"/>
</dbReference>
<evidence type="ECO:0000313" key="6">
    <source>
        <dbReference type="Proteomes" id="UP001642483"/>
    </source>
</evidence>
<evidence type="ECO:0000256" key="1">
    <source>
        <dbReference type="ARBA" id="ARBA00023125"/>
    </source>
</evidence>
<feature type="region of interest" description="Disordered" evidence="3">
    <location>
        <begin position="218"/>
        <end position="242"/>
    </location>
</feature>
<keyword evidence="2" id="KW-0539">Nucleus</keyword>
<dbReference type="InterPro" id="IPR050140">
    <property type="entry name" value="SRY-related_HMG-box_TF-like"/>
</dbReference>
<evidence type="ECO:0000256" key="3">
    <source>
        <dbReference type="SAM" id="MobiDB-lite"/>
    </source>
</evidence>
<dbReference type="InterPro" id="IPR036910">
    <property type="entry name" value="HMG_box_dom_sf"/>
</dbReference>
<sequence>MALLLQNETSRLGTLSAAYSSLHSGETMLKQPGSPDSAVSGLGSDIDLDDEYINALPSGRKSIDVLHAASPSPTLECINCSDSNGSDVFDVVDKPKDSKLDNGVVFKQPKPRTVSESSSNMDSILAELKSLPDTEIKLPPPSISSQKKLAARPGYIKRPMNAFMIWSQIQRRKIMEKTPDLHNAEISRNLGKIWREQSESSKRPYIIEAERLRLQHMRDHPDYKYKPKKKGKISKKQDIGKLDPQVKEEVSEYHVIVESGKSPIPESDDTDVSKRKTNPSNKRPTKKRKITIESGNGAALPVMEPQIITTFNPIQLAVTSQTTSVTNSVTKTVKPEPIHANSSAMTCVVKSEAHNPTNSTNQYPTVIKGPSTEGSRQYILLSGNAEFTSVSPAPSISTPVPQRFVPIFGGQQQQEVSILNGQVVIGYTPQPAVHPPKHGPVNQFVEILQDSTKILKARDWSIGQRTAHNLALIVLGFAWSVGFRFNSSRLCSYELWRKKIINAIRSPFKVNFQ</sequence>
<reference evidence="5 6" key="1">
    <citation type="submission" date="2024-02" db="EMBL/GenBank/DDBJ databases">
        <authorList>
            <person name="Daric V."/>
            <person name="Darras S."/>
        </authorList>
    </citation>
    <scope>NUCLEOTIDE SEQUENCE [LARGE SCALE GENOMIC DNA]</scope>
</reference>
<dbReference type="SMART" id="SM00398">
    <property type="entry name" value="HMG"/>
    <property type="match status" value="1"/>
</dbReference>
<gene>
    <name evidence="5" type="ORF">CVLEPA_LOCUS24445</name>
</gene>
<feature type="DNA-binding region" description="HMG box" evidence="2">
    <location>
        <begin position="156"/>
        <end position="224"/>
    </location>
</feature>
<dbReference type="PANTHER" id="PTHR10270">
    <property type="entry name" value="SOX TRANSCRIPTION FACTOR"/>
    <property type="match status" value="1"/>
</dbReference>
<dbReference type="EMBL" id="CAWYQH010000119">
    <property type="protein sequence ID" value="CAK8691682.1"/>
    <property type="molecule type" value="Genomic_DNA"/>
</dbReference>
<keyword evidence="6" id="KW-1185">Reference proteome</keyword>
<dbReference type="Pfam" id="PF00505">
    <property type="entry name" value="HMG_box"/>
    <property type="match status" value="1"/>
</dbReference>
<dbReference type="Gene3D" id="1.10.30.10">
    <property type="entry name" value="High mobility group box domain"/>
    <property type="match status" value="1"/>
</dbReference>
<dbReference type="Proteomes" id="UP001642483">
    <property type="component" value="Unassembled WGS sequence"/>
</dbReference>
<dbReference type="CDD" id="cd22029">
    <property type="entry name" value="HMG-box_SoxC"/>
    <property type="match status" value="1"/>
</dbReference>
<dbReference type="PANTHER" id="PTHR10270:SF323">
    <property type="entry name" value="TRANSCRIPTION FACTOR SOX-14-RELATED"/>
    <property type="match status" value="1"/>
</dbReference>
<dbReference type="SUPFAM" id="SSF47095">
    <property type="entry name" value="HMG-box"/>
    <property type="match status" value="1"/>
</dbReference>
<proteinExistence type="predicted"/>
<feature type="domain" description="HMG box" evidence="4">
    <location>
        <begin position="156"/>
        <end position="224"/>
    </location>
</feature>
<accession>A0ABP0GIY8</accession>
<comment type="caution">
    <text evidence="5">The sequence shown here is derived from an EMBL/GenBank/DDBJ whole genome shotgun (WGS) entry which is preliminary data.</text>
</comment>
<evidence type="ECO:0000256" key="2">
    <source>
        <dbReference type="PROSITE-ProRule" id="PRU00267"/>
    </source>
</evidence>
<feature type="region of interest" description="Disordered" evidence="3">
    <location>
        <begin position="257"/>
        <end position="289"/>
    </location>
</feature>
<evidence type="ECO:0000259" key="4">
    <source>
        <dbReference type="PROSITE" id="PS50118"/>
    </source>
</evidence>
<organism evidence="5 6">
    <name type="scientific">Clavelina lepadiformis</name>
    <name type="common">Light-bulb sea squirt</name>
    <name type="synonym">Ascidia lepadiformis</name>
    <dbReference type="NCBI Taxonomy" id="159417"/>
    <lineage>
        <taxon>Eukaryota</taxon>
        <taxon>Metazoa</taxon>
        <taxon>Chordata</taxon>
        <taxon>Tunicata</taxon>
        <taxon>Ascidiacea</taxon>
        <taxon>Aplousobranchia</taxon>
        <taxon>Clavelinidae</taxon>
        <taxon>Clavelina</taxon>
    </lineage>
</organism>
<keyword evidence="1 2" id="KW-0238">DNA-binding</keyword>
<evidence type="ECO:0000313" key="5">
    <source>
        <dbReference type="EMBL" id="CAK8691682.1"/>
    </source>
</evidence>